<protein>
    <recommendedName>
        <fullName evidence="2">Dihydrodipicolinate synthase family protein</fullName>
    </recommendedName>
</protein>
<reference evidence="1" key="1">
    <citation type="journal article" date="2014" name="Front. Microbiol.">
        <title>High frequency of phylogenetically diverse reductive dehalogenase-homologous genes in deep subseafloor sedimentary metagenomes.</title>
        <authorList>
            <person name="Kawai M."/>
            <person name="Futagami T."/>
            <person name="Toyoda A."/>
            <person name="Takaki Y."/>
            <person name="Nishi S."/>
            <person name="Hori S."/>
            <person name="Arai W."/>
            <person name="Tsubouchi T."/>
            <person name="Morono Y."/>
            <person name="Uchiyama I."/>
            <person name="Ito T."/>
            <person name="Fujiyama A."/>
            <person name="Inagaki F."/>
            <person name="Takami H."/>
        </authorList>
    </citation>
    <scope>NUCLEOTIDE SEQUENCE</scope>
    <source>
        <strain evidence="1">Expedition CK06-06</strain>
    </source>
</reference>
<dbReference type="InterPro" id="IPR013785">
    <property type="entry name" value="Aldolase_TIM"/>
</dbReference>
<dbReference type="PANTHER" id="PTHR42849:SF1">
    <property type="entry name" value="N-ACETYLNEURAMINATE LYASE"/>
    <property type="match status" value="1"/>
</dbReference>
<dbReference type="GO" id="GO:0008747">
    <property type="term" value="F:N-acetylneuraminate lyase activity"/>
    <property type="evidence" value="ECO:0007669"/>
    <property type="project" value="TreeGrafter"/>
</dbReference>
<dbReference type="GO" id="GO:0005829">
    <property type="term" value="C:cytosol"/>
    <property type="evidence" value="ECO:0007669"/>
    <property type="project" value="TreeGrafter"/>
</dbReference>
<dbReference type="AlphaFoldDB" id="X1RGB6"/>
<dbReference type="Pfam" id="PF00701">
    <property type="entry name" value="DHDPS"/>
    <property type="match status" value="1"/>
</dbReference>
<gene>
    <name evidence="1" type="ORF">S12H4_07929</name>
</gene>
<comment type="caution">
    <text evidence="1">The sequence shown here is derived from an EMBL/GenBank/DDBJ whole genome shotgun (WGS) entry which is preliminary data.</text>
</comment>
<evidence type="ECO:0000313" key="1">
    <source>
        <dbReference type="EMBL" id="GAI62195.1"/>
    </source>
</evidence>
<name>X1RGB6_9ZZZZ</name>
<sequence>MTIRVEGIIPPLVTPFAKDGSINENMFRKIINNIISKGVHGVFVAGSQGEFFARVDSETSLPE</sequence>
<dbReference type="InterPro" id="IPR002220">
    <property type="entry name" value="DapA-like"/>
</dbReference>
<organism evidence="1">
    <name type="scientific">marine sediment metagenome</name>
    <dbReference type="NCBI Taxonomy" id="412755"/>
    <lineage>
        <taxon>unclassified sequences</taxon>
        <taxon>metagenomes</taxon>
        <taxon>ecological metagenomes</taxon>
    </lineage>
</organism>
<dbReference type="Gene3D" id="3.20.20.70">
    <property type="entry name" value="Aldolase class I"/>
    <property type="match status" value="1"/>
</dbReference>
<dbReference type="GO" id="GO:0019262">
    <property type="term" value="P:N-acetylneuraminate catabolic process"/>
    <property type="evidence" value="ECO:0007669"/>
    <property type="project" value="TreeGrafter"/>
</dbReference>
<dbReference type="PANTHER" id="PTHR42849">
    <property type="entry name" value="N-ACETYLNEURAMINATE LYASE"/>
    <property type="match status" value="1"/>
</dbReference>
<proteinExistence type="predicted"/>
<evidence type="ECO:0008006" key="2">
    <source>
        <dbReference type="Google" id="ProtNLM"/>
    </source>
</evidence>
<accession>X1RGB6</accession>
<dbReference type="SUPFAM" id="SSF51569">
    <property type="entry name" value="Aldolase"/>
    <property type="match status" value="1"/>
</dbReference>
<dbReference type="EMBL" id="BARW01002998">
    <property type="protein sequence ID" value="GAI62195.1"/>
    <property type="molecule type" value="Genomic_DNA"/>
</dbReference>